<name>A0A4R6SJT0_LABRH</name>
<evidence type="ECO:0000313" key="2">
    <source>
        <dbReference type="Proteomes" id="UP000295444"/>
    </source>
</evidence>
<protein>
    <submittedName>
        <fullName evidence="1">Uncharacterized protein</fullName>
    </submittedName>
</protein>
<dbReference type="RefSeq" id="WP_133849864.1">
    <property type="nucleotide sequence ID" value="NZ_SNXZ01000002.1"/>
</dbReference>
<reference evidence="1 2" key="1">
    <citation type="submission" date="2019-03" db="EMBL/GenBank/DDBJ databases">
        <title>Genomic Encyclopedia of Type Strains, Phase IV (KMG-IV): sequencing the most valuable type-strain genomes for metagenomic binning, comparative biology and taxonomic classification.</title>
        <authorList>
            <person name="Goeker M."/>
        </authorList>
    </citation>
    <scope>NUCLEOTIDE SEQUENCE [LARGE SCALE GENOMIC DNA]</scope>
    <source>
        <strain evidence="1 2">DSM 45361</strain>
    </source>
</reference>
<accession>A0A4R6SJT0</accession>
<dbReference type="EMBL" id="SNXZ01000002">
    <property type="protein sequence ID" value="TDQ01268.1"/>
    <property type="molecule type" value="Genomic_DNA"/>
</dbReference>
<gene>
    <name evidence="1" type="ORF">EV186_1021136</name>
</gene>
<evidence type="ECO:0000313" key="1">
    <source>
        <dbReference type="EMBL" id="TDQ01268.1"/>
    </source>
</evidence>
<dbReference type="AlphaFoldDB" id="A0A4R6SJT0"/>
<keyword evidence="2" id="KW-1185">Reference proteome</keyword>
<dbReference type="Proteomes" id="UP000295444">
    <property type="component" value="Unassembled WGS sequence"/>
</dbReference>
<sequence>MSNEDAPIRVCARCLLALNHRTTAVGVSWEHPVDAEVGHEVVPIPPPPGWTGKCDFCSTARPTHVVPANDFLVPGVAGHSSGGNWAACGTCGELVEQAKWDELGARVAEEFERRNGWPMSRFARRHLTKLYTRLRRNITGPVRPIREVKG</sequence>
<proteinExistence type="predicted"/>
<organism evidence="1 2">
    <name type="scientific">Labedaea rhizosphaerae</name>
    <dbReference type="NCBI Taxonomy" id="598644"/>
    <lineage>
        <taxon>Bacteria</taxon>
        <taxon>Bacillati</taxon>
        <taxon>Actinomycetota</taxon>
        <taxon>Actinomycetes</taxon>
        <taxon>Pseudonocardiales</taxon>
        <taxon>Pseudonocardiaceae</taxon>
        <taxon>Labedaea</taxon>
    </lineage>
</organism>
<comment type="caution">
    <text evidence="1">The sequence shown here is derived from an EMBL/GenBank/DDBJ whole genome shotgun (WGS) entry which is preliminary data.</text>
</comment>
<dbReference type="OrthoDB" id="3618378at2"/>